<dbReference type="Gene3D" id="3.30.200.20">
    <property type="entry name" value="Phosphorylase Kinase, domain 1"/>
    <property type="match status" value="1"/>
</dbReference>
<keyword evidence="4" id="KW-1185">Reference proteome</keyword>
<dbReference type="Proteomes" id="UP000261520">
    <property type="component" value="Unplaced"/>
</dbReference>
<keyword evidence="1" id="KW-0547">Nucleotide-binding</keyword>
<organism evidence="3 4">
    <name type="scientific">Periophthalmus magnuspinnatus</name>
    <dbReference type="NCBI Taxonomy" id="409849"/>
    <lineage>
        <taxon>Eukaryota</taxon>
        <taxon>Metazoa</taxon>
        <taxon>Chordata</taxon>
        <taxon>Craniata</taxon>
        <taxon>Vertebrata</taxon>
        <taxon>Euteleostomi</taxon>
        <taxon>Actinopterygii</taxon>
        <taxon>Neopterygii</taxon>
        <taxon>Teleostei</taxon>
        <taxon>Neoteleostei</taxon>
        <taxon>Acanthomorphata</taxon>
        <taxon>Gobiaria</taxon>
        <taxon>Gobiiformes</taxon>
        <taxon>Gobioidei</taxon>
        <taxon>Gobiidae</taxon>
        <taxon>Oxudercinae</taxon>
        <taxon>Periophthalmus</taxon>
    </lineage>
</organism>
<dbReference type="Ensembl" id="ENSPMGT00000010110.1">
    <property type="protein sequence ID" value="ENSPMGP00000009480.1"/>
    <property type="gene ID" value="ENSPMGG00000007853.1"/>
</dbReference>
<protein>
    <recommendedName>
        <fullName evidence="2">Protein kinase domain-containing protein</fullName>
    </recommendedName>
</protein>
<evidence type="ECO:0000256" key="1">
    <source>
        <dbReference type="PROSITE-ProRule" id="PRU10141"/>
    </source>
</evidence>
<dbReference type="PROSITE" id="PS00107">
    <property type="entry name" value="PROTEIN_KINASE_ATP"/>
    <property type="match status" value="1"/>
</dbReference>
<sequence>MSCGCRSENNSHPKYKVLQLLGEGVYGKVAKCRNRVTGELVALKVMKIDKNMEYY</sequence>
<name>A0A3B3ZY82_9GOBI</name>
<dbReference type="PROSITE" id="PS50011">
    <property type="entry name" value="PROTEIN_KINASE_DOM"/>
    <property type="match status" value="1"/>
</dbReference>
<accession>A0A3B3ZY82</accession>
<evidence type="ECO:0000313" key="3">
    <source>
        <dbReference type="Ensembl" id="ENSPMGP00000009480.1"/>
    </source>
</evidence>
<keyword evidence="1" id="KW-0067">ATP-binding</keyword>
<dbReference type="InterPro" id="IPR017441">
    <property type="entry name" value="Protein_kinase_ATP_BS"/>
</dbReference>
<reference evidence="3" key="1">
    <citation type="submission" date="2025-08" db="UniProtKB">
        <authorList>
            <consortium name="Ensembl"/>
        </authorList>
    </citation>
    <scope>IDENTIFICATION</scope>
</reference>
<dbReference type="SUPFAM" id="SSF56112">
    <property type="entry name" value="Protein kinase-like (PK-like)"/>
    <property type="match status" value="1"/>
</dbReference>
<proteinExistence type="predicted"/>
<reference evidence="3" key="2">
    <citation type="submission" date="2025-09" db="UniProtKB">
        <authorList>
            <consortium name="Ensembl"/>
        </authorList>
    </citation>
    <scope>IDENTIFICATION</scope>
</reference>
<dbReference type="InterPro" id="IPR000719">
    <property type="entry name" value="Prot_kinase_dom"/>
</dbReference>
<evidence type="ECO:0000259" key="2">
    <source>
        <dbReference type="PROSITE" id="PS50011"/>
    </source>
</evidence>
<feature type="binding site" evidence="1">
    <location>
        <position position="44"/>
    </location>
    <ligand>
        <name>ATP</name>
        <dbReference type="ChEBI" id="CHEBI:30616"/>
    </ligand>
</feature>
<dbReference type="AlphaFoldDB" id="A0A3B3ZY82"/>
<evidence type="ECO:0000313" key="4">
    <source>
        <dbReference type="Proteomes" id="UP000261520"/>
    </source>
</evidence>
<dbReference type="InterPro" id="IPR011009">
    <property type="entry name" value="Kinase-like_dom_sf"/>
</dbReference>
<dbReference type="GO" id="GO:0004672">
    <property type="term" value="F:protein kinase activity"/>
    <property type="evidence" value="ECO:0007669"/>
    <property type="project" value="InterPro"/>
</dbReference>
<feature type="domain" description="Protein kinase" evidence="2">
    <location>
        <begin position="15"/>
        <end position="55"/>
    </location>
</feature>
<dbReference type="GO" id="GO:0005524">
    <property type="term" value="F:ATP binding"/>
    <property type="evidence" value="ECO:0007669"/>
    <property type="project" value="UniProtKB-UniRule"/>
</dbReference>